<dbReference type="PANTHER" id="PTHR47988">
    <property type="entry name" value="SOMATIC EMBRYOGENESIS RECEPTOR KINASE 1"/>
    <property type="match status" value="1"/>
</dbReference>
<feature type="domain" description="Disease resistance R13L4/SHOC-2-like LRR" evidence="7">
    <location>
        <begin position="78"/>
        <end position="171"/>
    </location>
</feature>
<gene>
    <name evidence="8" type="ORF">O6P43_032835</name>
</gene>
<dbReference type="Proteomes" id="UP001163823">
    <property type="component" value="Chromosome 14"/>
</dbReference>
<dbReference type="Gene3D" id="3.80.10.10">
    <property type="entry name" value="Ribonuclease Inhibitor"/>
    <property type="match status" value="1"/>
</dbReference>
<evidence type="ECO:0000259" key="7">
    <source>
        <dbReference type="Pfam" id="PF23598"/>
    </source>
</evidence>
<name>A0AAD7KQV4_QUISA</name>
<dbReference type="InterPro" id="IPR032675">
    <property type="entry name" value="LRR_dom_sf"/>
</dbReference>
<dbReference type="FunFam" id="3.80.10.10:FF:000024">
    <property type="entry name" value="Somatic embryogenesis receptor kinase 1"/>
    <property type="match status" value="1"/>
</dbReference>
<feature type="transmembrane region" description="Helical" evidence="4">
    <location>
        <begin position="234"/>
        <end position="258"/>
    </location>
</feature>
<dbReference type="InterPro" id="IPR013210">
    <property type="entry name" value="LRR_N_plant-typ"/>
</dbReference>
<keyword evidence="3" id="KW-0677">Repeat</keyword>
<keyword evidence="8" id="KW-0808">Transferase</keyword>
<comment type="caution">
    <text evidence="8">The sequence shown here is derived from an EMBL/GenBank/DDBJ whole genome shotgun (WGS) entry which is preliminary data.</text>
</comment>
<keyword evidence="8" id="KW-0418">Kinase</keyword>
<evidence type="ECO:0000256" key="4">
    <source>
        <dbReference type="SAM" id="Phobius"/>
    </source>
</evidence>
<evidence type="ECO:0000256" key="5">
    <source>
        <dbReference type="SAM" id="SignalP"/>
    </source>
</evidence>
<dbReference type="GO" id="GO:0016301">
    <property type="term" value="F:kinase activity"/>
    <property type="evidence" value="ECO:0007669"/>
    <property type="project" value="UniProtKB-KW"/>
</dbReference>
<sequence>MERREHVVLCCLSFFFFWISAAGVNPEVLALTDIKASLVDSLGVLESWDVTTVDPCGWGMVSCSADHSVIALGASSQNLSGTLSPSIGNLTNLQILLMHNNNISGPIPAELGRLQKLQTLVLSNNFFTGQLPNTLSHLKGLKCLRLNNNSLSGSIPLTLANMTQLTFLDLSNNNLGPPVPEFHVKTFNIVGNPLICATGNEKDCCEQHIYMPLSSALSNPQNSETSGRPKSHKIALAFASSLGCICLLILGFGFLLWWRQRYSK</sequence>
<protein>
    <submittedName>
        <fullName evidence="8">Protein NSP-INTERACTING KINASE 1 like</fullName>
    </submittedName>
</protein>
<dbReference type="EMBL" id="JARAOO010000014">
    <property type="protein sequence ID" value="KAJ7943255.1"/>
    <property type="molecule type" value="Genomic_DNA"/>
</dbReference>
<feature type="chain" id="PRO_5041932454" evidence="5">
    <location>
        <begin position="24"/>
        <end position="264"/>
    </location>
</feature>
<evidence type="ECO:0000313" key="8">
    <source>
        <dbReference type="EMBL" id="KAJ7943255.1"/>
    </source>
</evidence>
<dbReference type="Pfam" id="PF08263">
    <property type="entry name" value="LRRNT_2"/>
    <property type="match status" value="1"/>
</dbReference>
<proteinExistence type="predicted"/>
<dbReference type="InterPro" id="IPR055414">
    <property type="entry name" value="LRR_R13L4/SHOC2-like"/>
</dbReference>
<dbReference type="SUPFAM" id="SSF52058">
    <property type="entry name" value="L domain-like"/>
    <property type="match status" value="1"/>
</dbReference>
<keyword evidence="9" id="KW-1185">Reference proteome</keyword>
<feature type="domain" description="Leucine-rich repeat-containing N-terminal plant-type" evidence="6">
    <location>
        <begin position="25"/>
        <end position="64"/>
    </location>
</feature>
<keyword evidence="4" id="KW-0472">Membrane</keyword>
<keyword evidence="2 5" id="KW-0732">Signal</keyword>
<dbReference type="Pfam" id="PF23598">
    <property type="entry name" value="LRR_14"/>
    <property type="match status" value="1"/>
</dbReference>
<accession>A0AAD7KQV4</accession>
<evidence type="ECO:0000256" key="1">
    <source>
        <dbReference type="ARBA" id="ARBA00022614"/>
    </source>
</evidence>
<reference evidence="8" key="1">
    <citation type="journal article" date="2023" name="Science">
        <title>Elucidation of the pathway for biosynthesis of saponin adjuvants from the soapbark tree.</title>
        <authorList>
            <person name="Reed J."/>
            <person name="Orme A."/>
            <person name="El-Demerdash A."/>
            <person name="Owen C."/>
            <person name="Martin L.B.B."/>
            <person name="Misra R.C."/>
            <person name="Kikuchi S."/>
            <person name="Rejzek M."/>
            <person name="Martin A.C."/>
            <person name="Harkess A."/>
            <person name="Leebens-Mack J."/>
            <person name="Louveau T."/>
            <person name="Stephenson M.J."/>
            <person name="Osbourn A."/>
        </authorList>
    </citation>
    <scope>NUCLEOTIDE SEQUENCE</scope>
    <source>
        <strain evidence="8">S10</strain>
    </source>
</reference>
<keyword evidence="1" id="KW-0433">Leucine-rich repeat</keyword>
<evidence type="ECO:0000256" key="3">
    <source>
        <dbReference type="ARBA" id="ARBA00022737"/>
    </source>
</evidence>
<dbReference type="AlphaFoldDB" id="A0AAD7KQV4"/>
<keyword evidence="4" id="KW-0812">Transmembrane</keyword>
<evidence type="ECO:0000256" key="2">
    <source>
        <dbReference type="ARBA" id="ARBA00022729"/>
    </source>
</evidence>
<feature type="signal peptide" evidence="5">
    <location>
        <begin position="1"/>
        <end position="23"/>
    </location>
</feature>
<evidence type="ECO:0000313" key="9">
    <source>
        <dbReference type="Proteomes" id="UP001163823"/>
    </source>
</evidence>
<dbReference type="KEGG" id="qsa:O6P43_032835"/>
<organism evidence="8 9">
    <name type="scientific">Quillaja saponaria</name>
    <name type="common">Soap bark tree</name>
    <dbReference type="NCBI Taxonomy" id="32244"/>
    <lineage>
        <taxon>Eukaryota</taxon>
        <taxon>Viridiplantae</taxon>
        <taxon>Streptophyta</taxon>
        <taxon>Embryophyta</taxon>
        <taxon>Tracheophyta</taxon>
        <taxon>Spermatophyta</taxon>
        <taxon>Magnoliopsida</taxon>
        <taxon>eudicotyledons</taxon>
        <taxon>Gunneridae</taxon>
        <taxon>Pentapetalae</taxon>
        <taxon>rosids</taxon>
        <taxon>fabids</taxon>
        <taxon>Fabales</taxon>
        <taxon>Quillajaceae</taxon>
        <taxon>Quillaja</taxon>
    </lineage>
</organism>
<evidence type="ECO:0000259" key="6">
    <source>
        <dbReference type="Pfam" id="PF08263"/>
    </source>
</evidence>
<keyword evidence="4" id="KW-1133">Transmembrane helix</keyword>